<dbReference type="Gene3D" id="3.40.1190.20">
    <property type="match status" value="1"/>
</dbReference>
<dbReference type="InterPro" id="IPR029056">
    <property type="entry name" value="Ribokinase-like"/>
</dbReference>
<dbReference type="PROSITE" id="PS00584">
    <property type="entry name" value="PFKB_KINASES_2"/>
    <property type="match status" value="1"/>
</dbReference>
<organism evidence="4 5">
    <name type="scientific">Albidovulum denitrificans</name>
    <dbReference type="NCBI Taxonomy" id="404881"/>
    <lineage>
        <taxon>Bacteria</taxon>
        <taxon>Pseudomonadati</taxon>
        <taxon>Pseudomonadota</taxon>
        <taxon>Alphaproteobacteria</taxon>
        <taxon>Rhodobacterales</taxon>
        <taxon>Paracoccaceae</taxon>
        <taxon>Albidovulum</taxon>
    </lineage>
</organism>
<evidence type="ECO:0000313" key="4">
    <source>
        <dbReference type="EMBL" id="PQV56003.1"/>
    </source>
</evidence>
<keyword evidence="2 4" id="KW-0418">Kinase</keyword>
<dbReference type="AlphaFoldDB" id="A0A2S8S5E1"/>
<name>A0A2S8S5E1_9RHOB</name>
<dbReference type="RefSeq" id="WP_105515465.1">
    <property type="nucleotide sequence ID" value="NZ_PVEP01000006.1"/>
</dbReference>
<evidence type="ECO:0000259" key="3">
    <source>
        <dbReference type="Pfam" id="PF00294"/>
    </source>
</evidence>
<dbReference type="EMBL" id="PVEP01000006">
    <property type="protein sequence ID" value="PQV56003.1"/>
    <property type="molecule type" value="Genomic_DNA"/>
</dbReference>
<keyword evidence="5" id="KW-1185">Reference proteome</keyword>
<dbReference type="PANTHER" id="PTHR10584">
    <property type="entry name" value="SUGAR KINASE"/>
    <property type="match status" value="1"/>
</dbReference>
<dbReference type="GO" id="GO:0016301">
    <property type="term" value="F:kinase activity"/>
    <property type="evidence" value="ECO:0007669"/>
    <property type="project" value="UniProtKB-KW"/>
</dbReference>
<dbReference type="SUPFAM" id="SSF53613">
    <property type="entry name" value="Ribokinase-like"/>
    <property type="match status" value="1"/>
</dbReference>
<dbReference type="PANTHER" id="PTHR10584:SF157">
    <property type="entry name" value="SULFOFRUCTOSE KINASE"/>
    <property type="match status" value="1"/>
</dbReference>
<accession>A0A2S8S5E1</accession>
<dbReference type="InterPro" id="IPR011611">
    <property type="entry name" value="PfkB_dom"/>
</dbReference>
<dbReference type="GO" id="GO:0005829">
    <property type="term" value="C:cytosol"/>
    <property type="evidence" value="ECO:0007669"/>
    <property type="project" value="TreeGrafter"/>
</dbReference>
<feature type="domain" description="Carbohydrate kinase PfkB" evidence="3">
    <location>
        <begin position="25"/>
        <end position="292"/>
    </location>
</feature>
<dbReference type="InterPro" id="IPR002173">
    <property type="entry name" value="Carboh/pur_kinase_PfkB_CS"/>
</dbReference>
<comment type="caution">
    <text evidence="4">The sequence shown here is derived from an EMBL/GenBank/DDBJ whole genome shotgun (WGS) entry which is preliminary data.</text>
</comment>
<dbReference type="OrthoDB" id="8578462at2"/>
<reference evidence="4 5" key="1">
    <citation type="submission" date="2018-02" db="EMBL/GenBank/DDBJ databases">
        <title>Genomic Encyclopedia of Archaeal and Bacterial Type Strains, Phase II (KMG-II): from individual species to whole genera.</title>
        <authorList>
            <person name="Goeker M."/>
        </authorList>
    </citation>
    <scope>NUCLEOTIDE SEQUENCE [LARGE SCALE GENOMIC DNA]</scope>
    <source>
        <strain evidence="4 5">DSM 18921</strain>
    </source>
</reference>
<keyword evidence="1" id="KW-0808">Transferase</keyword>
<evidence type="ECO:0000256" key="1">
    <source>
        <dbReference type="ARBA" id="ARBA00022679"/>
    </source>
</evidence>
<evidence type="ECO:0000256" key="2">
    <source>
        <dbReference type="ARBA" id="ARBA00022777"/>
    </source>
</evidence>
<gene>
    <name evidence="4" type="ORF">LX70_02888</name>
</gene>
<proteinExistence type="predicted"/>
<evidence type="ECO:0000313" key="5">
    <source>
        <dbReference type="Proteomes" id="UP000238338"/>
    </source>
</evidence>
<sequence length="312" mass="31910">MTPRLVQLSGVIVDHIYWVEAVPRAGEEAIVRRAVLCAGGGYNAMVAARRAGMAVAYAGTLGTGPFADIVAAALADEGIDTLRERLSGQDQGCCTCLIDRAGERTFVAASGADGIVTAADLAALMPGAGDWCLLSGYALGYRDSRAALTEWLEARAGKIDLVFDPSPLVAQIPDRSRDAALSATTWVSANRAEAMALTGCADPEAAAATLANRPGGAIVRDGANGCFLATADSPPRHIPGHPVRAVDTNGAGDTHIGAFIATLAETGDPFRAARFANIAAALSTTQEGPSTAPTKADVLSVLAQANEPARTA</sequence>
<dbReference type="Pfam" id="PF00294">
    <property type="entry name" value="PfkB"/>
    <property type="match status" value="1"/>
</dbReference>
<protein>
    <submittedName>
        <fullName evidence="4">Sugar/nucleoside kinase (Ribokinase family)</fullName>
    </submittedName>
</protein>
<dbReference type="Proteomes" id="UP000238338">
    <property type="component" value="Unassembled WGS sequence"/>
</dbReference>